<dbReference type="PANTHER" id="PTHR38009:SF1">
    <property type="entry name" value="CONSERVED HYPOTHETICAL PHAGE TAIL PROTEIN"/>
    <property type="match status" value="1"/>
</dbReference>
<sequence length="153" mass="17190">MSVTGFFDLDSGPPTAFYFSVTLTGMDTIDSSFQEVSGLKATFGIEERKEGGENHFVHRFPTPPKFDNLVLKRCLTPNSKLDDWCKEAINNFKFSPRDISIKLLGAGDTKILAAWSVVHAFPVSWELTALNSTSNNLAIETLTLNYRYFKREV</sequence>
<dbReference type="InterPro" id="IPR011747">
    <property type="entry name" value="CHP02241"/>
</dbReference>
<evidence type="ECO:0000313" key="2">
    <source>
        <dbReference type="Proteomes" id="UP001589590"/>
    </source>
</evidence>
<dbReference type="Proteomes" id="UP001589590">
    <property type="component" value="Unassembled WGS sequence"/>
</dbReference>
<proteinExistence type="predicted"/>
<name>A0ABV5H4G0_9FLAO</name>
<dbReference type="RefSeq" id="WP_290267596.1">
    <property type="nucleotide sequence ID" value="NZ_JAUFQP010000001.1"/>
</dbReference>
<gene>
    <name evidence="1" type="ORF">ACFFU1_17780</name>
</gene>
<protein>
    <submittedName>
        <fullName evidence="1">Phage tail protein</fullName>
    </submittedName>
</protein>
<evidence type="ECO:0000313" key="1">
    <source>
        <dbReference type="EMBL" id="MFB9106763.1"/>
    </source>
</evidence>
<dbReference type="PANTHER" id="PTHR38009">
    <property type="entry name" value="CONSERVED HYPOTHETICAL PHAGE TAIL PROTEIN"/>
    <property type="match status" value="1"/>
</dbReference>
<organism evidence="1 2">
    <name type="scientific">Algibacter miyuki</name>
    <dbReference type="NCBI Taxonomy" id="1306933"/>
    <lineage>
        <taxon>Bacteria</taxon>
        <taxon>Pseudomonadati</taxon>
        <taxon>Bacteroidota</taxon>
        <taxon>Flavobacteriia</taxon>
        <taxon>Flavobacteriales</taxon>
        <taxon>Flavobacteriaceae</taxon>
        <taxon>Algibacter</taxon>
    </lineage>
</organism>
<accession>A0ABV5H4G0</accession>
<comment type="caution">
    <text evidence="1">The sequence shown here is derived from an EMBL/GenBank/DDBJ whole genome shotgun (WGS) entry which is preliminary data.</text>
</comment>
<dbReference type="EMBL" id="JBHMFA010000033">
    <property type="protein sequence ID" value="MFB9106763.1"/>
    <property type="molecule type" value="Genomic_DNA"/>
</dbReference>
<dbReference type="Pfam" id="PF06841">
    <property type="entry name" value="Phage_T4_gp19"/>
    <property type="match status" value="1"/>
</dbReference>
<dbReference type="NCBIfam" id="TIGR02241">
    <property type="entry name" value="conserved hypothetical phage tail region protein"/>
    <property type="match status" value="1"/>
</dbReference>
<reference evidence="1 2" key="1">
    <citation type="submission" date="2024-09" db="EMBL/GenBank/DDBJ databases">
        <authorList>
            <person name="Sun Q."/>
            <person name="Mori K."/>
        </authorList>
    </citation>
    <scope>NUCLEOTIDE SEQUENCE [LARGE SCALE GENOMIC DNA]</scope>
    <source>
        <strain evidence="1 2">CECT 8300</strain>
    </source>
</reference>
<keyword evidence="2" id="KW-1185">Reference proteome</keyword>
<dbReference type="InterPro" id="IPR010667">
    <property type="entry name" value="Phage_T4_Gp19"/>
</dbReference>